<name>A0A6J7LR10_9ZZZZ</name>
<keyword evidence="3" id="KW-0786">Thiamine pyrophosphate</keyword>
<comment type="similarity">
    <text evidence="2">Belongs to the transketolase family.</text>
</comment>
<feature type="domain" description="Transketolase N-terminal" evidence="4">
    <location>
        <begin position="21"/>
        <end position="252"/>
    </location>
</feature>
<evidence type="ECO:0000256" key="2">
    <source>
        <dbReference type="ARBA" id="ARBA00007131"/>
    </source>
</evidence>
<evidence type="ECO:0000313" key="5">
    <source>
        <dbReference type="EMBL" id="CAB4970871.1"/>
    </source>
</evidence>
<dbReference type="InterPro" id="IPR029061">
    <property type="entry name" value="THDP-binding"/>
</dbReference>
<dbReference type="InterPro" id="IPR005474">
    <property type="entry name" value="Transketolase_N"/>
</dbReference>
<reference evidence="5" key="1">
    <citation type="submission" date="2020-05" db="EMBL/GenBank/DDBJ databases">
        <authorList>
            <person name="Chiriac C."/>
            <person name="Salcher M."/>
            <person name="Ghai R."/>
            <person name="Kavagutti S V."/>
        </authorList>
    </citation>
    <scope>NUCLEOTIDE SEQUENCE</scope>
</reference>
<dbReference type="SUPFAM" id="SSF52518">
    <property type="entry name" value="Thiamin diphosphate-binding fold (THDP-binding)"/>
    <property type="match status" value="1"/>
</dbReference>
<organism evidence="5">
    <name type="scientific">freshwater metagenome</name>
    <dbReference type="NCBI Taxonomy" id="449393"/>
    <lineage>
        <taxon>unclassified sequences</taxon>
        <taxon>metagenomes</taxon>
        <taxon>ecological metagenomes</taxon>
    </lineage>
</organism>
<dbReference type="PANTHER" id="PTHR47514:SF1">
    <property type="entry name" value="TRANSKETOLASE N-TERMINAL SECTION-RELATED"/>
    <property type="match status" value="1"/>
</dbReference>
<dbReference type="CDD" id="cd02012">
    <property type="entry name" value="TPP_TK"/>
    <property type="match status" value="1"/>
</dbReference>
<sequence>MKSDAEIVDIARSLRRRCIMMCRGRGQGYVGQGLALADLMAILYFDEMRRDGGAELIDRLVLSTGHSAIALYSVLGELGEYTDDELATYGMDRSRIEESPLAGLPGFLVTGGSLGQGLSQAVGFAIGDRIRGSEARTFCLISDGELQEGQTWEAIMSGGHFRLGSLVLLVDNNRMQADGDTVEIMNVEPIEAKLEAFGWSTLRVDANDVPALRAALATTRAVSNRPYALVCDTVPGKGAATIEGFQRTHYVRAGDEVWANALADVQ</sequence>
<dbReference type="EMBL" id="CAFBNE010000194">
    <property type="protein sequence ID" value="CAB4970871.1"/>
    <property type="molecule type" value="Genomic_DNA"/>
</dbReference>
<dbReference type="Gene3D" id="3.40.50.970">
    <property type="match status" value="1"/>
</dbReference>
<dbReference type="AlphaFoldDB" id="A0A6J7LR10"/>
<protein>
    <submittedName>
        <fullName evidence="5">Unannotated protein</fullName>
    </submittedName>
</protein>
<evidence type="ECO:0000256" key="3">
    <source>
        <dbReference type="ARBA" id="ARBA00023052"/>
    </source>
</evidence>
<dbReference type="PANTHER" id="PTHR47514">
    <property type="entry name" value="TRANSKETOLASE N-TERMINAL SECTION-RELATED"/>
    <property type="match status" value="1"/>
</dbReference>
<proteinExistence type="inferred from homology"/>
<gene>
    <name evidence="5" type="ORF">UFOPK3772_03367</name>
</gene>
<evidence type="ECO:0000259" key="4">
    <source>
        <dbReference type="Pfam" id="PF00456"/>
    </source>
</evidence>
<dbReference type="Pfam" id="PF00456">
    <property type="entry name" value="Transketolase_N"/>
    <property type="match status" value="1"/>
</dbReference>
<comment type="cofactor">
    <cofactor evidence="1">
        <name>thiamine diphosphate</name>
        <dbReference type="ChEBI" id="CHEBI:58937"/>
    </cofactor>
</comment>
<evidence type="ECO:0000256" key="1">
    <source>
        <dbReference type="ARBA" id="ARBA00001964"/>
    </source>
</evidence>
<accession>A0A6J7LR10</accession>